<reference evidence="1 2" key="1">
    <citation type="journal article" date="2019" name="Commun. Biol.">
        <title>The bagworm genome reveals a unique fibroin gene that provides high tensile strength.</title>
        <authorList>
            <person name="Kono N."/>
            <person name="Nakamura H."/>
            <person name="Ohtoshi R."/>
            <person name="Tomita M."/>
            <person name="Numata K."/>
            <person name="Arakawa K."/>
        </authorList>
    </citation>
    <scope>NUCLEOTIDE SEQUENCE [LARGE SCALE GENOMIC DNA]</scope>
</reference>
<comment type="caution">
    <text evidence="1">The sequence shown here is derived from an EMBL/GenBank/DDBJ whole genome shotgun (WGS) entry which is preliminary data.</text>
</comment>
<name>A0A4C1YIV7_EUMVA</name>
<accession>A0A4C1YIV7</accession>
<evidence type="ECO:0000313" key="2">
    <source>
        <dbReference type="Proteomes" id="UP000299102"/>
    </source>
</evidence>
<dbReference type="EMBL" id="BGZK01001228">
    <property type="protein sequence ID" value="GBP74904.1"/>
    <property type="molecule type" value="Genomic_DNA"/>
</dbReference>
<gene>
    <name evidence="1" type="ORF">EVAR_36089_1</name>
</gene>
<evidence type="ECO:0000313" key="1">
    <source>
        <dbReference type="EMBL" id="GBP74904.1"/>
    </source>
</evidence>
<dbReference type="Gene3D" id="3.30.420.10">
    <property type="entry name" value="Ribonuclease H-like superfamily/Ribonuclease H"/>
    <property type="match status" value="1"/>
</dbReference>
<dbReference type="AlphaFoldDB" id="A0A4C1YIV7"/>
<evidence type="ECO:0008006" key="3">
    <source>
        <dbReference type="Google" id="ProtNLM"/>
    </source>
</evidence>
<dbReference type="Proteomes" id="UP000299102">
    <property type="component" value="Unassembled WGS sequence"/>
</dbReference>
<dbReference type="InterPro" id="IPR036397">
    <property type="entry name" value="RNaseH_sf"/>
</dbReference>
<dbReference type="GO" id="GO:0003676">
    <property type="term" value="F:nucleic acid binding"/>
    <property type="evidence" value="ECO:0007669"/>
    <property type="project" value="InterPro"/>
</dbReference>
<protein>
    <recommendedName>
        <fullName evidence="3">Histone-lysine N-methyltransferase SETMAR</fullName>
    </recommendedName>
</protein>
<organism evidence="1 2">
    <name type="scientific">Eumeta variegata</name>
    <name type="common">Bagworm moth</name>
    <name type="synonym">Eumeta japonica</name>
    <dbReference type="NCBI Taxonomy" id="151549"/>
    <lineage>
        <taxon>Eukaryota</taxon>
        <taxon>Metazoa</taxon>
        <taxon>Ecdysozoa</taxon>
        <taxon>Arthropoda</taxon>
        <taxon>Hexapoda</taxon>
        <taxon>Insecta</taxon>
        <taxon>Pterygota</taxon>
        <taxon>Neoptera</taxon>
        <taxon>Endopterygota</taxon>
        <taxon>Lepidoptera</taxon>
        <taxon>Glossata</taxon>
        <taxon>Ditrysia</taxon>
        <taxon>Tineoidea</taxon>
        <taxon>Psychidae</taxon>
        <taxon>Oiketicinae</taxon>
        <taxon>Eumeta</taxon>
    </lineage>
</organism>
<sequence>MIKQSPQTGTLKIACILPAKPEILARPPYSSDLAPSDFYLFPKIKETFAESGLRSLKKQWLYTKTVKTTPKFEGYYNRKKQINIAKAQRCERNQKFGQRMPLKQPSSAFFSNLRTRRVERALTP</sequence>
<keyword evidence="2" id="KW-1185">Reference proteome</keyword>
<proteinExistence type="predicted"/>